<dbReference type="Gene3D" id="6.10.10.10">
    <property type="entry name" value="Flagellar export chaperone, C-terminal domain"/>
    <property type="match status" value="1"/>
</dbReference>
<accession>A0A0P1FGT7</accession>
<sequence length="882" mass="87703">MVLAIATNSSALMASAAASSVNKDMETSMERLATGKRINSAADDAAGVAIASRMTSEINGLNQAIRNASDGQSMAATAEGAMVEISDMLQRMRELAVQSSNDTLNTNDRQNLNDEVTQLKAEIDRIATTTRFNDVNMLDGTADITLQIGAKAGESLNFKVGNLGTTALGTSLTALTSSAATSNSAEGVAATKSVSQMAFNGNDTYGFTLTVGEGDGSTTEALTIANASVTGNSASDVASKINTAISAAVTAGTLAADTVSATANGNVVTIENKLGDSIAVSSFSSAGNGTASYASISGAGESKLLTDTGATTAITNNGGGAASTASSTLALQAGKDYSFNVNGTDITVSNLGTDTTEADLLATLKLAIGDGAAGSTVTGQNFSLQDTSGKEIEIKNFVAASSPVGSAGSMVMTVRVDANSDTPSNTFAVGGSDASSIGASDIVQLSFTEAEANYGFELDGQAFTVATASAGVSLQEALATTRDAINANTSLTDVEARLVDGKLEIENAASAAIDLDTFTSTGKPAVVAGTATFANVNLTSQGSASTTNGTEATPSEMTMSFSEDDTYSFKIGGTQVTAEVSGGNLDGMVSAINSQSATTGVTAALSNGDVLLSNAAGSAITITDFASTGTGIVNAANAAGQGSSATLTDAAAVTGASTAAAGTATATTMALSMDATDNVTFQVSDGQTTATVRLTSFDTTDNSAMLAEITSALSNAGSNITAAATNGTSPIVLTNATGGEIDLTNFTSDGAGVMTASPGAQQGVGKMLDDTGVSASQNAVSAIDISTDAGSQDAISTIDRALESLGGERANLGAVVNRLDHTVNNLTNIVVNTEASRGRIEDADFATESTALSKAQILQQASTAMLAQANASKQGVLSLLQG</sequence>
<comment type="subcellular location">
    <subcellularLocation>
        <location evidence="3">Secreted</location>
    </subcellularLocation>
    <subcellularLocation>
        <location evidence="3">Bacterial flagellum</location>
    </subcellularLocation>
</comment>
<keyword evidence="6" id="KW-0282">Flagellum</keyword>
<dbReference type="PRINTS" id="PR00207">
    <property type="entry name" value="FLAGELLIN"/>
</dbReference>
<keyword evidence="2 3" id="KW-0975">Bacterial flagellum</keyword>
<keyword evidence="6" id="KW-0966">Cell projection</keyword>
<dbReference type="InterPro" id="IPR046358">
    <property type="entry name" value="Flagellin_C"/>
</dbReference>
<dbReference type="EMBL" id="CYRX01000011">
    <property type="protein sequence ID" value="CUH59885.1"/>
    <property type="molecule type" value="Genomic_DNA"/>
</dbReference>
<dbReference type="Gene3D" id="1.20.1330.10">
    <property type="entry name" value="f41 fragment of flagellin, N-terminal domain"/>
    <property type="match status" value="2"/>
</dbReference>
<proteinExistence type="inferred from homology"/>
<reference evidence="6 7" key="1">
    <citation type="submission" date="2015-09" db="EMBL/GenBank/DDBJ databases">
        <authorList>
            <consortium name="Swine Surveillance"/>
        </authorList>
    </citation>
    <scope>NUCLEOTIDE SEQUENCE [LARGE SCALE GENOMIC DNA]</scope>
    <source>
        <strain evidence="6 7">CECT 5294</strain>
    </source>
</reference>
<dbReference type="InterPro" id="IPR001029">
    <property type="entry name" value="Flagellin_N"/>
</dbReference>
<comment type="function">
    <text evidence="3">Flagellin is the subunit protein which polymerizes to form the filaments of bacterial flagella.</text>
</comment>
<dbReference type="Gene3D" id="3.30.70.2120">
    <property type="match status" value="1"/>
</dbReference>
<dbReference type="Pfam" id="PF00669">
    <property type="entry name" value="Flagellin_N"/>
    <property type="match status" value="1"/>
</dbReference>
<dbReference type="RefSeq" id="WP_058122978.1">
    <property type="nucleotide sequence ID" value="NZ_CYRX01000011.1"/>
</dbReference>
<dbReference type="AlphaFoldDB" id="A0A0P1FGT7"/>
<dbReference type="PANTHER" id="PTHR42792">
    <property type="entry name" value="FLAGELLIN"/>
    <property type="match status" value="1"/>
</dbReference>
<evidence type="ECO:0000256" key="2">
    <source>
        <dbReference type="ARBA" id="ARBA00023143"/>
    </source>
</evidence>
<dbReference type="InterPro" id="IPR001492">
    <property type="entry name" value="Flagellin"/>
</dbReference>
<keyword evidence="6" id="KW-0969">Cilium</keyword>
<organism evidence="6 7">
    <name type="scientific">Thalassobacter stenotrophicus</name>
    <dbReference type="NCBI Taxonomy" id="266809"/>
    <lineage>
        <taxon>Bacteria</taxon>
        <taxon>Pseudomonadati</taxon>
        <taxon>Pseudomonadota</taxon>
        <taxon>Alphaproteobacteria</taxon>
        <taxon>Rhodobacterales</taxon>
        <taxon>Roseobacteraceae</taxon>
        <taxon>Thalassobacter</taxon>
    </lineage>
</organism>
<dbReference type="GO" id="GO:0009288">
    <property type="term" value="C:bacterial-type flagellum"/>
    <property type="evidence" value="ECO:0007669"/>
    <property type="project" value="UniProtKB-SubCell"/>
</dbReference>
<dbReference type="SUPFAM" id="SSF64518">
    <property type="entry name" value="Phase 1 flagellin"/>
    <property type="match status" value="2"/>
</dbReference>
<gene>
    <name evidence="6" type="primary">hag</name>
    <name evidence="6" type="ORF">THS5294_01174</name>
</gene>
<dbReference type="GO" id="GO:0005576">
    <property type="term" value="C:extracellular region"/>
    <property type="evidence" value="ECO:0007669"/>
    <property type="project" value="UniProtKB-SubCell"/>
</dbReference>
<comment type="similarity">
    <text evidence="1 3">Belongs to the bacterial flagellin family.</text>
</comment>
<evidence type="ECO:0000313" key="6">
    <source>
        <dbReference type="EMBL" id="CUH59885.1"/>
    </source>
</evidence>
<evidence type="ECO:0000313" key="7">
    <source>
        <dbReference type="Proteomes" id="UP000051298"/>
    </source>
</evidence>
<name>A0A0P1FGT7_9RHOB</name>
<keyword evidence="3" id="KW-0964">Secreted</keyword>
<dbReference type="InterPro" id="IPR042187">
    <property type="entry name" value="Flagellin_C_sub2"/>
</dbReference>
<feature type="domain" description="Flagellin N-terminal" evidence="4">
    <location>
        <begin position="5"/>
        <end position="141"/>
    </location>
</feature>
<feature type="domain" description="Flagellin C-terminal" evidence="5">
    <location>
        <begin position="796"/>
        <end position="880"/>
    </location>
</feature>
<evidence type="ECO:0000256" key="1">
    <source>
        <dbReference type="ARBA" id="ARBA00005709"/>
    </source>
</evidence>
<dbReference type="GO" id="GO:0005198">
    <property type="term" value="F:structural molecule activity"/>
    <property type="evidence" value="ECO:0007669"/>
    <property type="project" value="UniProtKB-UniRule"/>
</dbReference>
<evidence type="ECO:0000259" key="4">
    <source>
        <dbReference type="Pfam" id="PF00669"/>
    </source>
</evidence>
<evidence type="ECO:0000259" key="5">
    <source>
        <dbReference type="Pfam" id="PF00700"/>
    </source>
</evidence>
<protein>
    <recommendedName>
        <fullName evidence="3">Flagellin</fullName>
    </recommendedName>
</protein>
<dbReference type="Pfam" id="PF00700">
    <property type="entry name" value="Flagellin_C"/>
    <property type="match status" value="1"/>
</dbReference>
<dbReference type="Proteomes" id="UP000051298">
    <property type="component" value="Unassembled WGS sequence"/>
</dbReference>
<dbReference type="PANTHER" id="PTHR42792:SF2">
    <property type="entry name" value="FLAGELLIN"/>
    <property type="match status" value="1"/>
</dbReference>
<evidence type="ECO:0000256" key="3">
    <source>
        <dbReference type="RuleBase" id="RU362073"/>
    </source>
</evidence>